<organism evidence="2">
    <name type="scientific">Sesamum radiatum</name>
    <name type="common">Black benniseed</name>
    <dbReference type="NCBI Taxonomy" id="300843"/>
    <lineage>
        <taxon>Eukaryota</taxon>
        <taxon>Viridiplantae</taxon>
        <taxon>Streptophyta</taxon>
        <taxon>Embryophyta</taxon>
        <taxon>Tracheophyta</taxon>
        <taxon>Spermatophyta</taxon>
        <taxon>Magnoliopsida</taxon>
        <taxon>eudicotyledons</taxon>
        <taxon>Gunneridae</taxon>
        <taxon>Pentapetalae</taxon>
        <taxon>asterids</taxon>
        <taxon>lamiids</taxon>
        <taxon>Lamiales</taxon>
        <taxon>Pedaliaceae</taxon>
        <taxon>Sesamum</taxon>
    </lineage>
</organism>
<dbReference type="EMBL" id="JACGWJ010000006">
    <property type="protein sequence ID" value="KAL0413762.1"/>
    <property type="molecule type" value="Genomic_DNA"/>
</dbReference>
<evidence type="ECO:0000313" key="2">
    <source>
        <dbReference type="EMBL" id="KAL0413762.1"/>
    </source>
</evidence>
<dbReference type="AlphaFoldDB" id="A0AAW2UBI2"/>
<gene>
    <name evidence="2" type="ORF">Sradi_1577900</name>
</gene>
<dbReference type="GO" id="GO:0043622">
    <property type="term" value="P:cortical microtubule organization"/>
    <property type="evidence" value="ECO:0007669"/>
    <property type="project" value="TreeGrafter"/>
</dbReference>
<sequence>MNRKEAGEGFRAPRRISNCFKDRDEELSFFRDLQKREKDQAASLLQPVSEEFEANGNFGLYRMDSGGRKGSGLEFLGESGKNDYNWLKTPPATPLFPSLEMETNSQELVVQRELPIIQPRSRCKHLMKVVHDQFAANPEGKKTGLNRSTSPIPNPKLPQRHKTPNGRPSISSLIDKKNMKSAQTMNQTTNTVPDKTKQVITPAAKPTIHKESHQNFPATNLSKSMGMEPNSGATSKTRGVSPFVRPKIPGFSDETPPNLITTNRPASATRGRPTNQNPSTPQKQETSLKIRRQSCSPSVTRGRKLELDGITTDQTNAAGKARQAGNRAQVLGSRMVDRFMNARISNADERRAKIKLNGSMNENSTVPDGEARQAKVKLNGSMNENSGFGRLMSRSSLDMALKHMVYASQPPCIFSPITYD</sequence>
<dbReference type="GO" id="GO:0055028">
    <property type="term" value="C:cortical microtubule"/>
    <property type="evidence" value="ECO:0007669"/>
    <property type="project" value="TreeGrafter"/>
</dbReference>
<protein>
    <recommendedName>
        <fullName evidence="3">TPX2 central domain-containing protein</fullName>
    </recommendedName>
</protein>
<reference evidence="2" key="2">
    <citation type="journal article" date="2024" name="Plant">
        <title>Genomic evolution and insights into agronomic trait innovations of Sesamum species.</title>
        <authorList>
            <person name="Miao H."/>
            <person name="Wang L."/>
            <person name="Qu L."/>
            <person name="Liu H."/>
            <person name="Sun Y."/>
            <person name="Le M."/>
            <person name="Wang Q."/>
            <person name="Wei S."/>
            <person name="Zheng Y."/>
            <person name="Lin W."/>
            <person name="Duan Y."/>
            <person name="Cao H."/>
            <person name="Xiong S."/>
            <person name="Wang X."/>
            <person name="Wei L."/>
            <person name="Li C."/>
            <person name="Ma Q."/>
            <person name="Ju M."/>
            <person name="Zhao R."/>
            <person name="Li G."/>
            <person name="Mu C."/>
            <person name="Tian Q."/>
            <person name="Mei H."/>
            <person name="Zhang T."/>
            <person name="Gao T."/>
            <person name="Zhang H."/>
        </authorList>
    </citation>
    <scope>NUCLEOTIDE SEQUENCE</scope>
    <source>
        <strain evidence="2">G02</strain>
    </source>
</reference>
<proteinExistence type="predicted"/>
<feature type="region of interest" description="Disordered" evidence="1">
    <location>
        <begin position="217"/>
        <end position="300"/>
    </location>
</feature>
<dbReference type="PANTHER" id="PTHR31949:SF6">
    <property type="entry name" value="DUF4005 DOMAIN-CONTAINING PROTEIN"/>
    <property type="match status" value="1"/>
</dbReference>
<feature type="compositionally biased region" description="Polar residues" evidence="1">
    <location>
        <begin position="258"/>
        <end position="299"/>
    </location>
</feature>
<dbReference type="PANTHER" id="PTHR31949">
    <property type="entry name" value="GASTRIC MUCIN-LIKE PROTEIN"/>
    <property type="match status" value="1"/>
</dbReference>
<evidence type="ECO:0008006" key="3">
    <source>
        <dbReference type="Google" id="ProtNLM"/>
    </source>
</evidence>
<feature type="region of interest" description="Disordered" evidence="1">
    <location>
        <begin position="135"/>
        <end position="172"/>
    </location>
</feature>
<name>A0AAW2UBI2_SESRA</name>
<accession>A0AAW2UBI2</accession>
<evidence type="ECO:0000256" key="1">
    <source>
        <dbReference type="SAM" id="MobiDB-lite"/>
    </source>
</evidence>
<reference evidence="2" key="1">
    <citation type="submission" date="2020-06" db="EMBL/GenBank/DDBJ databases">
        <authorList>
            <person name="Li T."/>
            <person name="Hu X."/>
            <person name="Zhang T."/>
            <person name="Song X."/>
            <person name="Zhang H."/>
            <person name="Dai N."/>
            <person name="Sheng W."/>
            <person name="Hou X."/>
            <person name="Wei L."/>
        </authorList>
    </citation>
    <scope>NUCLEOTIDE SEQUENCE</scope>
    <source>
        <strain evidence="2">G02</strain>
        <tissue evidence="2">Leaf</tissue>
    </source>
</reference>
<comment type="caution">
    <text evidence="2">The sequence shown here is derived from an EMBL/GenBank/DDBJ whole genome shotgun (WGS) entry which is preliminary data.</text>
</comment>